<dbReference type="InterPro" id="IPR027417">
    <property type="entry name" value="P-loop_NTPase"/>
</dbReference>
<keyword evidence="1" id="KW-0175">Coiled coil</keyword>
<feature type="coiled-coil region" evidence="1">
    <location>
        <begin position="488"/>
        <end position="535"/>
    </location>
</feature>
<evidence type="ECO:0000256" key="1">
    <source>
        <dbReference type="SAM" id="Coils"/>
    </source>
</evidence>
<dbReference type="PANTHER" id="PTHR32114">
    <property type="entry name" value="ABC TRANSPORTER ABCH.3"/>
    <property type="match status" value="1"/>
</dbReference>
<dbReference type="Gene3D" id="3.40.50.300">
    <property type="entry name" value="P-loop containing nucleotide triphosphate hydrolases"/>
    <property type="match status" value="2"/>
</dbReference>
<accession>A0A2M8AUB7</accession>
<dbReference type="GO" id="GO:0006302">
    <property type="term" value="P:double-strand break repair"/>
    <property type="evidence" value="ECO:0007669"/>
    <property type="project" value="InterPro"/>
</dbReference>
<feature type="coiled-coil region" evidence="1">
    <location>
        <begin position="430"/>
        <end position="457"/>
    </location>
</feature>
<organism evidence="3 4">
    <name type="scientific">Candidatus Desantisbacteria bacterium CG_4_9_14_3_um_filter_40_11</name>
    <dbReference type="NCBI Taxonomy" id="1974546"/>
    <lineage>
        <taxon>Bacteria</taxon>
        <taxon>Candidatus Desantisiibacteriota</taxon>
    </lineage>
</organism>
<evidence type="ECO:0000259" key="2">
    <source>
        <dbReference type="Pfam" id="PF13476"/>
    </source>
</evidence>
<dbReference type="AlphaFoldDB" id="A0A2M8AUB7"/>
<proteinExistence type="predicted"/>
<dbReference type="GO" id="GO:0016887">
    <property type="term" value="F:ATP hydrolysis activity"/>
    <property type="evidence" value="ECO:0007669"/>
    <property type="project" value="InterPro"/>
</dbReference>
<name>A0A2M8AUB7_9BACT</name>
<comment type="caution">
    <text evidence="3">The sequence shown here is derived from an EMBL/GenBank/DDBJ whole genome shotgun (WGS) entry which is preliminary data.</text>
</comment>
<gene>
    <name evidence="3" type="primary">dndD</name>
    <name evidence="3" type="ORF">CO110_04135</name>
</gene>
<reference evidence="4" key="1">
    <citation type="submission" date="2017-09" db="EMBL/GenBank/DDBJ databases">
        <title>Depth-based differentiation of microbial function through sediment-hosted aquifers and enrichment of novel symbionts in the deep terrestrial subsurface.</title>
        <authorList>
            <person name="Probst A.J."/>
            <person name="Ladd B."/>
            <person name="Jarett J.K."/>
            <person name="Geller-Mcgrath D.E."/>
            <person name="Sieber C.M.K."/>
            <person name="Emerson J.B."/>
            <person name="Anantharaman K."/>
            <person name="Thomas B.C."/>
            <person name="Malmstrom R."/>
            <person name="Stieglmeier M."/>
            <person name="Klingl A."/>
            <person name="Woyke T."/>
            <person name="Ryan C.M."/>
            <person name="Banfield J.F."/>
        </authorList>
    </citation>
    <scope>NUCLEOTIDE SEQUENCE [LARGE SCALE GENOMIC DNA]</scope>
</reference>
<dbReference type="Pfam" id="PF13476">
    <property type="entry name" value="AAA_23"/>
    <property type="match status" value="1"/>
</dbReference>
<dbReference type="PANTHER" id="PTHR32114:SF2">
    <property type="entry name" value="ABC TRANSPORTER ABCH.3"/>
    <property type="match status" value="1"/>
</dbReference>
<evidence type="ECO:0000313" key="3">
    <source>
        <dbReference type="EMBL" id="PJB29752.1"/>
    </source>
</evidence>
<evidence type="ECO:0000313" key="4">
    <source>
        <dbReference type="Proteomes" id="UP000231366"/>
    </source>
</evidence>
<dbReference type="SUPFAM" id="SSF52540">
    <property type="entry name" value="P-loop containing nucleoside triphosphate hydrolases"/>
    <property type="match status" value="2"/>
</dbReference>
<dbReference type="Proteomes" id="UP000231366">
    <property type="component" value="Unassembled WGS sequence"/>
</dbReference>
<feature type="domain" description="Rad50/SbcC-type AAA" evidence="2">
    <location>
        <begin position="10"/>
        <end position="315"/>
    </location>
</feature>
<feature type="coiled-coil region" evidence="1">
    <location>
        <begin position="231"/>
        <end position="360"/>
    </location>
</feature>
<dbReference type="InterPro" id="IPR017599">
    <property type="entry name" value="DNA_S_DndD"/>
</dbReference>
<sequence>MLWQTFTITKLELMNFKRFFGRHEIDLSTQPKEGKTIVLVGGENGRGKTSIYEAVNYALYVDSDLQRPNARWMDYRSTMSWPDYRTAVSERLNRRALDLGHTDYWIALELTAVQHGQERKFRIERRWDVDVRQRCIIKPPILTISEKARPIADVPETAYQDFIRDLLPPGVAPYFFFDGARIQEFADDDSAEHAKVMGDAIQNILHIDVYRRLRSDLKKYVADPLEREIQQSEQDDKMHDLTKQAEEIEKDVAAKNRRLRSIQQEREEKEQKRRLVEVELRRVATPSARRHDELIADKERVEGELDILKRELEEAARSLPLILAGPLLGHLQAQLQDEALGHDESHVAELREKLRLLEERLFVGPPPVPSDKALSKEQGMTFRSRFREAANDLFQMDAERQTTKIHDIGKGDRERILNHLAQAGNVIQTVRELLDRRERLDSELKNIRRELEETSENPEIPRLLKESDDLSERIGELSKEQQQIEFDIRVLYDKKNSLDREIQQYQRKREATTVKKRAVNLAQDAQEALQEFIKRLAPEKLRLLQQYFEEMYWTLRKSDEDPVKTVKIDPETWVVSLLDNSGSPVKFGFSAGMKEMYALSLIWALAKASGRNLPIIIDFPGGHLDIHNFSALLNNFLPQAGHQVIVLSTDREIDSSAAAKLSPHVAQMYLLDWEPSSQSTVIHRGYFEDRGKT</sequence>
<dbReference type="InterPro" id="IPR038729">
    <property type="entry name" value="Rad50/SbcC_AAA"/>
</dbReference>
<protein>
    <submittedName>
        <fullName evidence="3">DNA sulfur modification protein DndD</fullName>
    </submittedName>
</protein>
<dbReference type="NCBIfam" id="TIGR03185">
    <property type="entry name" value="DNA_S_dndD"/>
    <property type="match status" value="1"/>
</dbReference>
<dbReference type="EMBL" id="PFUI01000107">
    <property type="protein sequence ID" value="PJB29752.1"/>
    <property type="molecule type" value="Genomic_DNA"/>
</dbReference>